<keyword evidence="4" id="KW-1185">Reference proteome</keyword>
<comment type="caution">
    <text evidence="3">The sequence shown here is derived from an EMBL/GenBank/DDBJ whole genome shotgun (WGS) entry which is preliminary data.</text>
</comment>
<dbReference type="InterPro" id="IPR005064">
    <property type="entry name" value="BUG"/>
</dbReference>
<evidence type="ECO:0000256" key="1">
    <source>
        <dbReference type="ARBA" id="ARBA00006987"/>
    </source>
</evidence>
<proteinExistence type="inferred from homology"/>
<dbReference type="AlphaFoldDB" id="A0A4R8M652"/>
<protein>
    <submittedName>
        <fullName evidence="3">Tripartite-type tricarboxylate transporter receptor subunit TctC</fullName>
    </submittedName>
</protein>
<dbReference type="Proteomes" id="UP000295066">
    <property type="component" value="Unassembled WGS sequence"/>
</dbReference>
<dbReference type="Pfam" id="PF03401">
    <property type="entry name" value="TctC"/>
    <property type="match status" value="1"/>
</dbReference>
<dbReference type="Gene3D" id="3.40.190.150">
    <property type="entry name" value="Bordetella uptake gene, domain 1"/>
    <property type="match status" value="1"/>
</dbReference>
<evidence type="ECO:0000313" key="4">
    <source>
        <dbReference type="Proteomes" id="UP000295066"/>
    </source>
</evidence>
<dbReference type="PANTHER" id="PTHR42928">
    <property type="entry name" value="TRICARBOXYLATE-BINDING PROTEIN"/>
    <property type="match status" value="1"/>
</dbReference>
<dbReference type="EMBL" id="SORI01000013">
    <property type="protein sequence ID" value="TDY59447.1"/>
    <property type="molecule type" value="Genomic_DNA"/>
</dbReference>
<name>A0A4R8M652_9BACT</name>
<reference evidence="3 4" key="1">
    <citation type="submission" date="2019-03" db="EMBL/GenBank/DDBJ databases">
        <title>Genomic Encyclopedia of Type Strains, Phase IV (KMG-IV): sequencing the most valuable type-strain genomes for metagenomic binning, comparative biology and taxonomic classification.</title>
        <authorList>
            <person name="Goeker M."/>
        </authorList>
    </citation>
    <scope>NUCLEOTIDE SEQUENCE [LARGE SCALE GENOMIC DNA]</scope>
    <source>
        <strain evidence="3 4">DSM 25964</strain>
    </source>
</reference>
<organism evidence="3 4">
    <name type="scientific">Aminivibrio pyruvatiphilus</name>
    <dbReference type="NCBI Taxonomy" id="1005740"/>
    <lineage>
        <taxon>Bacteria</taxon>
        <taxon>Thermotogati</taxon>
        <taxon>Synergistota</taxon>
        <taxon>Synergistia</taxon>
        <taxon>Synergistales</taxon>
        <taxon>Aminobacteriaceae</taxon>
        <taxon>Aminivibrio</taxon>
    </lineage>
</organism>
<dbReference type="InterPro" id="IPR042100">
    <property type="entry name" value="Bug_dom1"/>
</dbReference>
<dbReference type="SUPFAM" id="SSF53850">
    <property type="entry name" value="Periplasmic binding protein-like II"/>
    <property type="match status" value="1"/>
</dbReference>
<dbReference type="OrthoDB" id="2019at2"/>
<dbReference type="CDD" id="cd07012">
    <property type="entry name" value="PBP2_Bug_TTT"/>
    <property type="match status" value="1"/>
</dbReference>
<comment type="similarity">
    <text evidence="1">Belongs to the UPF0065 (bug) family.</text>
</comment>
<dbReference type="PIRSF" id="PIRSF017082">
    <property type="entry name" value="YflP"/>
    <property type="match status" value="1"/>
</dbReference>
<sequence length="333" mass="35455">MRKAAVLGLSVLLVFLLASAGAAAYPEKNIQGLIMWGAGGGTDNFARAITPLVEQKLGQTIILQNKTGASGAVATTLTVNSPADGYTLLYGAENPANYRVLGLSPLSFHDLQPIVIAVEGAVVICVNPDTPYNTMQELVEAAKGEKKIRMATSGVGGLPYVAGAMMKNIHGTDFNYIQFDGDGPGATAVMGGHADVMPLALSTSVEYIRAGRLRGLAVLTTKRVPQLPEVPAITEIYPEYAQYLPWGPFYGVFVKKGTPDDIVKKLSDAFTQAMAEARFEEYVKNSGGFRNGAMGEEAVQFLDKFESTASWLIFNAGGAKKSPAEFNIPEPKK</sequence>
<evidence type="ECO:0000313" key="3">
    <source>
        <dbReference type="EMBL" id="TDY59447.1"/>
    </source>
</evidence>
<accession>A0A4R8M652</accession>
<dbReference type="Gene3D" id="3.40.190.10">
    <property type="entry name" value="Periplasmic binding protein-like II"/>
    <property type="match status" value="1"/>
</dbReference>
<keyword evidence="2" id="KW-0732">Signal</keyword>
<gene>
    <name evidence="3" type="ORF">C8D99_11324</name>
</gene>
<dbReference type="RefSeq" id="WP_133957987.1">
    <property type="nucleotide sequence ID" value="NZ_SORI01000013.1"/>
</dbReference>
<dbReference type="PANTHER" id="PTHR42928:SF5">
    <property type="entry name" value="BLR1237 PROTEIN"/>
    <property type="match status" value="1"/>
</dbReference>
<feature type="chain" id="PRO_5021020119" evidence="2">
    <location>
        <begin position="25"/>
        <end position="333"/>
    </location>
</feature>
<evidence type="ECO:0000256" key="2">
    <source>
        <dbReference type="SAM" id="SignalP"/>
    </source>
</evidence>
<feature type="signal peptide" evidence="2">
    <location>
        <begin position="1"/>
        <end position="24"/>
    </location>
</feature>
<keyword evidence="3" id="KW-0675">Receptor</keyword>